<dbReference type="eggNOG" id="COG1940">
    <property type="taxonomic scope" value="Bacteria"/>
</dbReference>
<name>A0A090VWN6_PSEVU</name>
<dbReference type="RefSeq" id="WP_042393630.1">
    <property type="nucleotide sequence ID" value="NZ_BBMZ01000021.1"/>
</dbReference>
<evidence type="ECO:0000256" key="5">
    <source>
        <dbReference type="ARBA" id="ARBA00023277"/>
    </source>
</evidence>
<proteinExistence type="inferred from homology"/>
<dbReference type="AlphaFoldDB" id="A0A090VWN6"/>
<comment type="caution">
    <text evidence="6">The sequence shown here is derived from an EMBL/GenBank/DDBJ whole genome shotgun (WGS) entry which is preliminary data.</text>
</comment>
<dbReference type="InterPro" id="IPR036388">
    <property type="entry name" value="WH-like_DNA-bd_sf"/>
</dbReference>
<dbReference type="Gene3D" id="3.30.420.40">
    <property type="match status" value="2"/>
</dbReference>
<dbReference type="STRING" id="1115515.EV102420_21_00270"/>
<dbReference type="CDD" id="cd24074">
    <property type="entry name" value="ASKHA_ATPase_ROK_Mlc"/>
    <property type="match status" value="1"/>
</dbReference>
<evidence type="ECO:0000256" key="3">
    <source>
        <dbReference type="ARBA" id="ARBA00023125"/>
    </source>
</evidence>
<dbReference type="GO" id="GO:0003677">
    <property type="term" value="F:DNA binding"/>
    <property type="evidence" value="ECO:0007669"/>
    <property type="project" value="UniProtKB-KW"/>
</dbReference>
<keyword evidence="5" id="KW-0119">Carbohydrate metabolism</keyword>
<dbReference type="PANTHER" id="PTHR18964:SF149">
    <property type="entry name" value="BIFUNCTIONAL UDP-N-ACETYLGLUCOSAMINE 2-EPIMERASE_N-ACETYLMANNOSAMINE KINASE"/>
    <property type="match status" value="1"/>
</dbReference>
<evidence type="ECO:0000256" key="1">
    <source>
        <dbReference type="ARBA" id="ARBA00006479"/>
    </source>
</evidence>
<dbReference type="SUPFAM" id="SSF46785">
    <property type="entry name" value="Winged helix' DNA-binding domain"/>
    <property type="match status" value="1"/>
</dbReference>
<evidence type="ECO:0000313" key="7">
    <source>
        <dbReference type="Proteomes" id="UP000029462"/>
    </source>
</evidence>
<reference evidence="6 7" key="1">
    <citation type="submission" date="2014-09" db="EMBL/GenBank/DDBJ databases">
        <title>Whole genome shotgun sequence of Escherichia vulneris NBRC 102420.</title>
        <authorList>
            <person name="Yoshida Y."/>
            <person name="Hosoyama A."/>
            <person name="Tsuchikane K."/>
            <person name="Ohji S."/>
            <person name="Ichikawa N."/>
            <person name="Kimura A."/>
            <person name="Yamazoe A."/>
            <person name="Ezaki T."/>
            <person name="Fujita N."/>
        </authorList>
    </citation>
    <scope>NUCLEOTIDE SEQUENCE [LARGE SCALE GENOMIC DNA]</scope>
    <source>
        <strain evidence="6 7">NBRC 102420</strain>
    </source>
</reference>
<accession>A0A090VWN6</accession>
<dbReference type="GO" id="GO:0006351">
    <property type="term" value="P:DNA-templated transcription"/>
    <property type="evidence" value="ECO:0007669"/>
    <property type="project" value="TreeGrafter"/>
</dbReference>
<dbReference type="GO" id="GO:0006355">
    <property type="term" value="P:regulation of DNA-templated transcription"/>
    <property type="evidence" value="ECO:0007669"/>
    <property type="project" value="UniProtKB-ARBA"/>
</dbReference>
<evidence type="ECO:0000256" key="2">
    <source>
        <dbReference type="ARBA" id="ARBA00023015"/>
    </source>
</evidence>
<keyword evidence="7" id="KW-1185">Reference proteome</keyword>
<dbReference type="SUPFAM" id="SSF53067">
    <property type="entry name" value="Actin-like ATPase domain"/>
    <property type="match status" value="1"/>
</dbReference>
<protein>
    <submittedName>
        <fullName evidence="6">Mlc protein</fullName>
    </submittedName>
</protein>
<organism evidence="6 7">
    <name type="scientific">Pseudescherichia vulneris NBRC 102420</name>
    <dbReference type="NCBI Taxonomy" id="1115515"/>
    <lineage>
        <taxon>Bacteria</taxon>
        <taxon>Pseudomonadati</taxon>
        <taxon>Pseudomonadota</taxon>
        <taxon>Gammaproteobacteria</taxon>
        <taxon>Enterobacterales</taxon>
        <taxon>Enterobacteriaceae</taxon>
        <taxon>Pseudescherichia</taxon>
    </lineage>
</organism>
<gene>
    <name evidence="6" type="primary">mlc</name>
    <name evidence="6" type="ORF">EV102420_21_00270</name>
</gene>
<sequence length="406" mass="44255">MVADSTPGHIDQIKQTNAGAVYRLIDQLGPVSRIDLSRLAQLAPASITKIVREMLEAHLVQETEIQEPGSRGRPAVGLMVETEAWHYLSLRISRGEIHLALRDLSSKLVVEEQLELPLHADTPFASRVIHHIDQFFIRHQNQLERLTAIAITLPGIIDTENGIVHRMPFYEDVKDMALGEALERHTGVPVYIQHDISAWTMAEALFGASRGARDVIQVVIDHNVGAGVITDGRLLHAGSSSLVEIGHTQVDPYGKRCYCGNHGCLETIASVESVLELAQQRMSQSMSSQLHGQPLTVASLCQAAREGDRLATDIITGVGTNVGRILAIMVNLFNPQKILIGSPLSQAADILFPAISSCIRQQSLPAYSRHITVESTQFSNQGTMAGAALVKDAMYNGSLLIRLLQG</sequence>
<dbReference type="PANTHER" id="PTHR18964">
    <property type="entry name" value="ROK (REPRESSOR, ORF, KINASE) FAMILY"/>
    <property type="match status" value="1"/>
</dbReference>
<dbReference type="Proteomes" id="UP000029462">
    <property type="component" value="Unassembled WGS sequence"/>
</dbReference>
<dbReference type="OrthoDB" id="3189808at2"/>
<evidence type="ECO:0000256" key="4">
    <source>
        <dbReference type="ARBA" id="ARBA00023163"/>
    </source>
</evidence>
<dbReference type="InterPro" id="IPR000600">
    <property type="entry name" value="ROK"/>
</dbReference>
<keyword evidence="2" id="KW-0805">Transcription regulation</keyword>
<dbReference type="InterPro" id="IPR043129">
    <property type="entry name" value="ATPase_NBD"/>
</dbReference>
<dbReference type="InterPro" id="IPR036390">
    <property type="entry name" value="WH_DNA-bd_sf"/>
</dbReference>
<dbReference type="EMBL" id="BBMZ01000021">
    <property type="protein sequence ID" value="GAL59592.1"/>
    <property type="molecule type" value="Genomic_DNA"/>
</dbReference>
<dbReference type="FunFam" id="1.10.10.10:FF:000045">
    <property type="entry name" value="ROK family transcriptional regulator"/>
    <property type="match status" value="1"/>
</dbReference>
<evidence type="ECO:0000313" key="6">
    <source>
        <dbReference type="EMBL" id="GAL59592.1"/>
    </source>
</evidence>
<dbReference type="Gene3D" id="1.10.10.10">
    <property type="entry name" value="Winged helix-like DNA-binding domain superfamily/Winged helix DNA-binding domain"/>
    <property type="match status" value="1"/>
</dbReference>
<comment type="similarity">
    <text evidence="1">Belongs to the ROK (NagC/XylR) family.</text>
</comment>
<dbReference type="Pfam" id="PF00480">
    <property type="entry name" value="ROK"/>
    <property type="match status" value="1"/>
</dbReference>
<keyword evidence="3" id="KW-0238">DNA-binding</keyword>
<keyword evidence="4" id="KW-0804">Transcription</keyword>